<feature type="domain" description="Polycystin" evidence="6">
    <location>
        <begin position="26"/>
        <end position="101"/>
    </location>
</feature>
<evidence type="ECO:0000256" key="4">
    <source>
        <dbReference type="ARBA" id="ARBA00022989"/>
    </source>
</evidence>
<comment type="subcellular location">
    <subcellularLocation>
        <location evidence="1">Membrane</location>
        <topology evidence="1">Multi-pass membrane protein</topology>
    </subcellularLocation>
</comment>
<dbReference type="InterPro" id="IPR046791">
    <property type="entry name" value="Polycystin_dom"/>
</dbReference>
<dbReference type="Pfam" id="PF20519">
    <property type="entry name" value="Polycystin_dom"/>
    <property type="match status" value="1"/>
</dbReference>
<dbReference type="AlphaFoldDB" id="A0A9D4FXM1"/>
<name>A0A9D4FXM1_DREPO</name>
<evidence type="ECO:0000259" key="6">
    <source>
        <dbReference type="Pfam" id="PF20519"/>
    </source>
</evidence>
<dbReference type="GO" id="GO:0016020">
    <property type="term" value="C:membrane"/>
    <property type="evidence" value="ECO:0007669"/>
    <property type="project" value="UniProtKB-SubCell"/>
</dbReference>
<keyword evidence="8" id="KW-1185">Reference proteome</keyword>
<dbReference type="EMBL" id="JAIWYP010000006">
    <property type="protein sequence ID" value="KAH3807084.1"/>
    <property type="molecule type" value="Genomic_DNA"/>
</dbReference>
<proteinExistence type="inferred from homology"/>
<evidence type="ECO:0000313" key="8">
    <source>
        <dbReference type="Proteomes" id="UP000828390"/>
    </source>
</evidence>
<evidence type="ECO:0000256" key="5">
    <source>
        <dbReference type="ARBA" id="ARBA00023136"/>
    </source>
</evidence>
<protein>
    <recommendedName>
        <fullName evidence="6">Polycystin domain-containing protein</fullName>
    </recommendedName>
</protein>
<reference evidence="7" key="1">
    <citation type="journal article" date="2019" name="bioRxiv">
        <title>The Genome of the Zebra Mussel, Dreissena polymorpha: A Resource for Invasive Species Research.</title>
        <authorList>
            <person name="McCartney M.A."/>
            <person name="Auch B."/>
            <person name="Kono T."/>
            <person name="Mallez S."/>
            <person name="Zhang Y."/>
            <person name="Obille A."/>
            <person name="Becker A."/>
            <person name="Abrahante J.E."/>
            <person name="Garbe J."/>
            <person name="Badalamenti J.P."/>
            <person name="Herman A."/>
            <person name="Mangelson H."/>
            <person name="Liachko I."/>
            <person name="Sullivan S."/>
            <person name="Sone E.D."/>
            <person name="Koren S."/>
            <person name="Silverstein K.A.T."/>
            <person name="Beckman K.B."/>
            <person name="Gohl D.M."/>
        </authorList>
    </citation>
    <scope>NUCLEOTIDE SEQUENCE</scope>
    <source>
        <strain evidence="7">Duluth1</strain>
        <tissue evidence="7">Whole animal</tissue>
    </source>
</reference>
<gene>
    <name evidence="7" type="ORF">DPMN_135417</name>
</gene>
<sequence length="139" mass="16758">MFPEVDINNETLDWRLQQFIKGGTKYRVGPPRLRQLRIKSDRCKNEYMDETKCFKNYNEPDEETRVFCIGWKAGPCDDKESIFDYSSAAWNFTSAFDIWGSTYRREEQYIWWRRIHRKVGRQYASKSENCDQALPEFLD</sequence>
<comment type="caution">
    <text evidence="7">The sequence shown here is derived from an EMBL/GenBank/DDBJ whole genome shotgun (WGS) entry which is preliminary data.</text>
</comment>
<organism evidence="7 8">
    <name type="scientific">Dreissena polymorpha</name>
    <name type="common">Zebra mussel</name>
    <name type="synonym">Mytilus polymorpha</name>
    <dbReference type="NCBI Taxonomy" id="45954"/>
    <lineage>
        <taxon>Eukaryota</taxon>
        <taxon>Metazoa</taxon>
        <taxon>Spiralia</taxon>
        <taxon>Lophotrochozoa</taxon>
        <taxon>Mollusca</taxon>
        <taxon>Bivalvia</taxon>
        <taxon>Autobranchia</taxon>
        <taxon>Heteroconchia</taxon>
        <taxon>Euheterodonta</taxon>
        <taxon>Imparidentia</taxon>
        <taxon>Neoheterodontei</taxon>
        <taxon>Myida</taxon>
        <taxon>Dreissenoidea</taxon>
        <taxon>Dreissenidae</taxon>
        <taxon>Dreissena</taxon>
    </lineage>
</organism>
<keyword evidence="5" id="KW-0472">Membrane</keyword>
<comment type="similarity">
    <text evidence="2">Belongs to the polycystin family.</text>
</comment>
<evidence type="ECO:0000256" key="1">
    <source>
        <dbReference type="ARBA" id="ARBA00004141"/>
    </source>
</evidence>
<reference evidence="7" key="2">
    <citation type="submission" date="2020-11" db="EMBL/GenBank/DDBJ databases">
        <authorList>
            <person name="McCartney M.A."/>
            <person name="Auch B."/>
            <person name="Kono T."/>
            <person name="Mallez S."/>
            <person name="Becker A."/>
            <person name="Gohl D.M."/>
            <person name="Silverstein K.A.T."/>
            <person name="Koren S."/>
            <person name="Bechman K.B."/>
            <person name="Herman A."/>
            <person name="Abrahante J.E."/>
            <person name="Garbe J."/>
        </authorList>
    </citation>
    <scope>NUCLEOTIDE SEQUENCE</scope>
    <source>
        <strain evidence="7">Duluth1</strain>
        <tissue evidence="7">Whole animal</tissue>
    </source>
</reference>
<keyword evidence="3" id="KW-0812">Transmembrane</keyword>
<evidence type="ECO:0000313" key="7">
    <source>
        <dbReference type="EMBL" id="KAH3807084.1"/>
    </source>
</evidence>
<dbReference type="Proteomes" id="UP000828390">
    <property type="component" value="Unassembled WGS sequence"/>
</dbReference>
<keyword evidence="4" id="KW-1133">Transmembrane helix</keyword>
<accession>A0A9D4FXM1</accession>
<evidence type="ECO:0000256" key="3">
    <source>
        <dbReference type="ARBA" id="ARBA00022692"/>
    </source>
</evidence>
<evidence type="ECO:0000256" key="2">
    <source>
        <dbReference type="ARBA" id="ARBA00007200"/>
    </source>
</evidence>